<dbReference type="PRINTS" id="PR00003">
    <property type="entry name" value="4DISULPHCORE"/>
</dbReference>
<feature type="transmembrane region" description="Helical" evidence="2">
    <location>
        <begin position="80"/>
        <end position="103"/>
    </location>
</feature>
<evidence type="ECO:0000256" key="2">
    <source>
        <dbReference type="SAM" id="Phobius"/>
    </source>
</evidence>
<evidence type="ECO:0000256" key="1">
    <source>
        <dbReference type="ARBA" id="ARBA00022690"/>
    </source>
</evidence>
<dbReference type="InterPro" id="IPR036645">
    <property type="entry name" value="Elafin-like_sf"/>
</dbReference>
<feature type="domain" description="WAP" evidence="3">
    <location>
        <begin position="150"/>
        <end position="195"/>
    </location>
</feature>
<keyword evidence="2" id="KW-0472">Membrane</keyword>
<sequence length="311" mass="32633">MAPPAPTTSDRLYHRPESGLVTSLQRAVRRPGSAPRGAAAFPWEPKGCVSPGSETPTGAVCAVAGAASGAGPRLRCRLTIVMLSCLFLLKAFLALGSLISWVASGEHVKEGECPPNKNLCRELCWGDESCPAGQKCCSNGCGRVCRGGIPKGRKGDCPRAVRKQSCFQRCVTDETCPGRKKCCAFGCNKSCVVPVSQPKLEPGGECPADPLPCKELCDGDVSCPQGLKCCSTGCGHSCRGDIKGGRSGDCPNILVGLCIVSCMTDENCQAGEKCCKSGCGRFCVPPILRAELATNPSWTLRSDSELETRVS</sequence>
<feature type="domain" description="WAP" evidence="3">
    <location>
        <begin position="243"/>
        <end position="287"/>
    </location>
</feature>
<protein>
    <recommendedName>
        <fullName evidence="3">WAP domain-containing protein</fullName>
    </recommendedName>
</protein>
<accession>A0ABI8A3G8</accession>
<dbReference type="Ensembl" id="ENSFCTT00005076662.1">
    <property type="protein sequence ID" value="ENSFCTP00005053748.1"/>
    <property type="gene ID" value="ENSFCTG00005027105.1"/>
</dbReference>
<dbReference type="SMART" id="SM00217">
    <property type="entry name" value="WAP"/>
    <property type="match status" value="4"/>
</dbReference>
<keyword evidence="2" id="KW-0812">Transmembrane</keyword>
<evidence type="ECO:0000259" key="3">
    <source>
        <dbReference type="PROSITE" id="PS51390"/>
    </source>
</evidence>
<keyword evidence="1" id="KW-0646">Protease inhibitor</keyword>
<keyword evidence="5" id="KW-1185">Reference proteome</keyword>
<reference evidence="4" key="2">
    <citation type="submission" date="2025-08" db="UniProtKB">
        <authorList>
            <consortium name="Ensembl"/>
        </authorList>
    </citation>
    <scope>IDENTIFICATION</scope>
    <source>
        <strain evidence="4">breed Abyssinian</strain>
    </source>
</reference>
<feature type="domain" description="WAP" evidence="3">
    <location>
        <begin position="198"/>
        <end position="242"/>
    </location>
</feature>
<dbReference type="RefSeq" id="XP_044909472.1">
    <property type="nucleotide sequence ID" value="XM_045053537.1"/>
</dbReference>
<dbReference type="InterPro" id="IPR008197">
    <property type="entry name" value="WAP_dom"/>
</dbReference>
<evidence type="ECO:0000313" key="4">
    <source>
        <dbReference type="Ensembl" id="ENSFCTP00005053748.1"/>
    </source>
</evidence>
<evidence type="ECO:0000313" key="5">
    <source>
        <dbReference type="Proteomes" id="UP000823872"/>
    </source>
</evidence>
<dbReference type="PANTHER" id="PTHR19441:SF97">
    <property type="entry name" value="WAP FOUR-DISULFIDE CORE DOMAIN PROTEIN 3"/>
    <property type="match status" value="1"/>
</dbReference>
<dbReference type="GeneID" id="101086385"/>
<dbReference type="Proteomes" id="UP000823872">
    <property type="component" value="Chromosome A3"/>
</dbReference>
<dbReference type="Gene3D" id="4.10.75.10">
    <property type="entry name" value="Elafin-like"/>
    <property type="match status" value="4"/>
</dbReference>
<feature type="domain" description="WAP" evidence="3">
    <location>
        <begin position="106"/>
        <end position="149"/>
    </location>
</feature>
<gene>
    <name evidence="4" type="primary">WFDC3</name>
</gene>
<dbReference type="PROSITE" id="PS51390">
    <property type="entry name" value="WAP"/>
    <property type="match status" value="4"/>
</dbReference>
<dbReference type="SUPFAM" id="SSF57256">
    <property type="entry name" value="Elafin-like"/>
    <property type="match status" value="4"/>
</dbReference>
<dbReference type="PANTHER" id="PTHR19441">
    <property type="entry name" value="WHEY ACDIC PROTEIN WAP"/>
    <property type="match status" value="1"/>
</dbReference>
<dbReference type="GeneTree" id="ENSGT00730000111454"/>
<reference evidence="4" key="3">
    <citation type="submission" date="2025-09" db="UniProtKB">
        <authorList>
            <consortium name="Ensembl"/>
        </authorList>
    </citation>
    <scope>IDENTIFICATION</scope>
    <source>
        <strain evidence="4">breed Abyssinian</strain>
    </source>
</reference>
<keyword evidence="2" id="KW-1133">Transmembrane helix</keyword>
<dbReference type="Pfam" id="PF00095">
    <property type="entry name" value="WAP"/>
    <property type="match status" value="4"/>
</dbReference>
<organism evidence="4 5">
    <name type="scientific">Felis catus</name>
    <name type="common">Cat</name>
    <name type="synonym">Felis silvestris catus</name>
    <dbReference type="NCBI Taxonomy" id="9685"/>
    <lineage>
        <taxon>Eukaryota</taxon>
        <taxon>Metazoa</taxon>
        <taxon>Chordata</taxon>
        <taxon>Craniata</taxon>
        <taxon>Vertebrata</taxon>
        <taxon>Euteleostomi</taxon>
        <taxon>Mammalia</taxon>
        <taxon>Eutheria</taxon>
        <taxon>Laurasiatheria</taxon>
        <taxon>Carnivora</taxon>
        <taxon>Feliformia</taxon>
        <taxon>Felidae</taxon>
        <taxon>Felinae</taxon>
        <taxon>Felis</taxon>
    </lineage>
</organism>
<reference evidence="4 5" key="1">
    <citation type="submission" date="2021-02" db="EMBL/GenBank/DDBJ databases">
        <title>Safari Cat Assemblies.</title>
        <authorList>
            <person name="Bredemeyer K.R."/>
            <person name="Murphy W.J."/>
        </authorList>
    </citation>
    <scope>NUCLEOTIDE SEQUENCE [LARGE SCALE GENOMIC DNA]</scope>
</reference>
<dbReference type="InterPro" id="IPR050514">
    <property type="entry name" value="WAP_four-disulfide_core"/>
</dbReference>
<proteinExistence type="predicted"/>
<name>A0ABI8A3G8_FELCA</name>